<feature type="transmembrane region" description="Helical" evidence="7">
    <location>
        <begin position="6"/>
        <end position="22"/>
    </location>
</feature>
<comment type="similarity">
    <text evidence="2">Belongs to the UPF0702 family.</text>
</comment>
<sequence>METVIRGLILYVFLMIIFRISGKRTLYEATVFDFVLLLIIAETAEQALVGEDHSLMNSFVLIITLLLTDISLSLLKQKYKGFGNVLDGVPVILLDDGKLLHERLKKVRVDEADIMESARALRGLERLEQIKYAILEKDGKITIIPKEQEQKEIEKV</sequence>
<dbReference type="GO" id="GO:0005886">
    <property type="term" value="C:plasma membrane"/>
    <property type="evidence" value="ECO:0007669"/>
    <property type="project" value="UniProtKB-SubCell"/>
</dbReference>
<dbReference type="Pfam" id="PF04239">
    <property type="entry name" value="DUF421"/>
    <property type="match status" value="1"/>
</dbReference>
<proteinExistence type="inferred from homology"/>
<evidence type="ECO:0000256" key="3">
    <source>
        <dbReference type="ARBA" id="ARBA00022475"/>
    </source>
</evidence>
<dbReference type="InterPro" id="IPR007353">
    <property type="entry name" value="DUF421"/>
</dbReference>
<evidence type="ECO:0000313" key="10">
    <source>
        <dbReference type="Proteomes" id="UP000185924"/>
    </source>
</evidence>
<dbReference type="Gene3D" id="3.30.240.20">
    <property type="entry name" value="bsu07140 like domains"/>
    <property type="match status" value="1"/>
</dbReference>
<reference evidence="10" key="1">
    <citation type="submission" date="2017-01" db="EMBL/GenBank/DDBJ databases">
        <authorList>
            <person name="Varghese N."/>
            <person name="Submissions S."/>
        </authorList>
    </citation>
    <scope>NUCLEOTIDE SEQUENCE [LARGE SCALE GENOMIC DNA]</scope>
    <source>
        <strain evidence="10">DM9</strain>
    </source>
</reference>
<evidence type="ECO:0000313" key="9">
    <source>
        <dbReference type="EMBL" id="SIQ89067.1"/>
    </source>
</evidence>
<feature type="domain" description="YetF C-terminal" evidence="8">
    <location>
        <begin position="78"/>
        <end position="153"/>
    </location>
</feature>
<keyword evidence="4 7" id="KW-0812">Transmembrane</keyword>
<evidence type="ECO:0000256" key="1">
    <source>
        <dbReference type="ARBA" id="ARBA00004651"/>
    </source>
</evidence>
<feature type="transmembrane region" description="Helical" evidence="7">
    <location>
        <begin position="55"/>
        <end position="75"/>
    </location>
</feature>
<name>A0A1N6WFX8_9BACT</name>
<comment type="subcellular location">
    <subcellularLocation>
        <location evidence="1">Cell membrane</location>
        <topology evidence="1">Multi-pass membrane protein</topology>
    </subcellularLocation>
</comment>
<organism evidence="9 10">
    <name type="scientific">Pontibacter lucknowensis</name>
    <dbReference type="NCBI Taxonomy" id="1077936"/>
    <lineage>
        <taxon>Bacteria</taxon>
        <taxon>Pseudomonadati</taxon>
        <taxon>Bacteroidota</taxon>
        <taxon>Cytophagia</taxon>
        <taxon>Cytophagales</taxon>
        <taxon>Hymenobacteraceae</taxon>
        <taxon>Pontibacter</taxon>
    </lineage>
</organism>
<dbReference type="RefSeq" id="WP_007652706.1">
    <property type="nucleotide sequence ID" value="NZ_FTNM01000002.1"/>
</dbReference>
<evidence type="ECO:0000256" key="4">
    <source>
        <dbReference type="ARBA" id="ARBA00022692"/>
    </source>
</evidence>
<dbReference type="AlphaFoldDB" id="A0A1N6WFX8"/>
<keyword evidence="3" id="KW-1003">Cell membrane</keyword>
<evidence type="ECO:0000256" key="6">
    <source>
        <dbReference type="ARBA" id="ARBA00023136"/>
    </source>
</evidence>
<accession>A0A1N6WFX8</accession>
<dbReference type="PANTHER" id="PTHR34582:SF6">
    <property type="entry name" value="UPF0702 TRANSMEMBRANE PROTEIN YCAP"/>
    <property type="match status" value="1"/>
</dbReference>
<dbReference type="OrthoDB" id="9778331at2"/>
<dbReference type="InterPro" id="IPR023090">
    <property type="entry name" value="UPF0702_alpha/beta_dom_sf"/>
</dbReference>
<protein>
    <recommendedName>
        <fullName evidence="8">YetF C-terminal domain-containing protein</fullName>
    </recommendedName>
</protein>
<dbReference type="PANTHER" id="PTHR34582">
    <property type="entry name" value="UPF0702 TRANSMEMBRANE PROTEIN YCAP"/>
    <property type="match status" value="1"/>
</dbReference>
<gene>
    <name evidence="9" type="ORF">SAMN05421545_1520</name>
</gene>
<dbReference type="Proteomes" id="UP000185924">
    <property type="component" value="Unassembled WGS sequence"/>
</dbReference>
<keyword evidence="5 7" id="KW-1133">Transmembrane helix</keyword>
<evidence type="ECO:0000256" key="5">
    <source>
        <dbReference type="ARBA" id="ARBA00022989"/>
    </source>
</evidence>
<evidence type="ECO:0000256" key="2">
    <source>
        <dbReference type="ARBA" id="ARBA00006448"/>
    </source>
</evidence>
<dbReference type="STRING" id="1077936.SAMN05421545_1520"/>
<keyword evidence="6 7" id="KW-0472">Membrane</keyword>
<keyword evidence="10" id="KW-1185">Reference proteome</keyword>
<dbReference type="EMBL" id="FTNM01000002">
    <property type="protein sequence ID" value="SIQ89067.1"/>
    <property type="molecule type" value="Genomic_DNA"/>
</dbReference>
<evidence type="ECO:0000259" key="8">
    <source>
        <dbReference type="Pfam" id="PF04239"/>
    </source>
</evidence>
<evidence type="ECO:0000256" key="7">
    <source>
        <dbReference type="SAM" id="Phobius"/>
    </source>
</evidence>